<comment type="catalytic activity">
    <reaction evidence="7 8">
        <text>CMP + ATP = CDP + ADP</text>
        <dbReference type="Rhea" id="RHEA:11600"/>
        <dbReference type="ChEBI" id="CHEBI:30616"/>
        <dbReference type="ChEBI" id="CHEBI:58069"/>
        <dbReference type="ChEBI" id="CHEBI:60377"/>
        <dbReference type="ChEBI" id="CHEBI:456216"/>
        <dbReference type="EC" id="2.7.4.25"/>
    </reaction>
</comment>
<keyword evidence="4 8" id="KW-0418">Kinase</keyword>
<dbReference type="EMBL" id="AP026978">
    <property type="protein sequence ID" value="BDU01167.1"/>
    <property type="molecule type" value="Genomic_DNA"/>
</dbReference>
<keyword evidence="2 8" id="KW-0808">Transferase</keyword>
<dbReference type="NCBIfam" id="TIGR00017">
    <property type="entry name" value="cmk"/>
    <property type="match status" value="1"/>
</dbReference>
<dbReference type="PANTHER" id="PTHR21299">
    <property type="entry name" value="CYTIDYLATE KINASE/PANTOATE-BETA-ALANINE LIGASE"/>
    <property type="match status" value="1"/>
</dbReference>
<keyword evidence="3 8" id="KW-0547">Nucleotide-binding</keyword>
<dbReference type="HAMAP" id="MF_00238">
    <property type="entry name" value="Cytidyl_kinase_type1"/>
    <property type="match status" value="1"/>
</dbReference>
<keyword evidence="8" id="KW-0963">Cytoplasm</keyword>
<keyword evidence="11" id="KW-1185">Reference proteome</keyword>
<dbReference type="PANTHER" id="PTHR21299:SF2">
    <property type="entry name" value="CYTIDYLATE KINASE"/>
    <property type="match status" value="1"/>
</dbReference>
<dbReference type="Pfam" id="PF02224">
    <property type="entry name" value="Cytidylate_kin"/>
    <property type="match status" value="1"/>
</dbReference>
<feature type="binding site" evidence="8">
    <location>
        <begin position="26"/>
        <end position="34"/>
    </location>
    <ligand>
        <name>ATP</name>
        <dbReference type="ChEBI" id="CHEBI:30616"/>
    </ligand>
</feature>
<comment type="subcellular location">
    <subcellularLocation>
        <location evidence="8">Cytoplasm</location>
    </subcellularLocation>
</comment>
<evidence type="ECO:0000256" key="7">
    <source>
        <dbReference type="ARBA" id="ARBA00048478"/>
    </source>
</evidence>
<gene>
    <name evidence="8 10" type="primary">cmk</name>
    <name evidence="10" type="ORF">IFM12276_41950</name>
</gene>
<evidence type="ECO:0000256" key="4">
    <source>
        <dbReference type="ARBA" id="ARBA00022777"/>
    </source>
</evidence>
<accession>A0ABN6U7H9</accession>
<dbReference type="Proteomes" id="UP001317870">
    <property type="component" value="Chromosome"/>
</dbReference>
<evidence type="ECO:0000256" key="6">
    <source>
        <dbReference type="ARBA" id="ARBA00047615"/>
    </source>
</evidence>
<reference evidence="10 11" key="1">
    <citation type="submission" date="2022-11" db="EMBL/GenBank/DDBJ databases">
        <title>Genome Sequencing of Nocardia sp. ON39_IFM12276 and assembly.</title>
        <authorList>
            <person name="Shimojima M."/>
            <person name="Toyokawa M."/>
            <person name="Uesaka K."/>
        </authorList>
    </citation>
    <scope>NUCLEOTIDE SEQUENCE [LARGE SCALE GENOMIC DNA]</scope>
    <source>
        <strain evidence="10 11">IFM 12276</strain>
    </source>
</reference>
<dbReference type="InterPro" id="IPR027417">
    <property type="entry name" value="P-loop_NTPase"/>
</dbReference>
<keyword evidence="5 8" id="KW-0067">ATP-binding</keyword>
<dbReference type="EC" id="2.7.4.25" evidence="8"/>
<evidence type="ECO:0000256" key="1">
    <source>
        <dbReference type="ARBA" id="ARBA00009427"/>
    </source>
</evidence>
<evidence type="ECO:0000256" key="2">
    <source>
        <dbReference type="ARBA" id="ARBA00022679"/>
    </source>
</evidence>
<dbReference type="GO" id="GO:0016301">
    <property type="term" value="F:kinase activity"/>
    <property type="evidence" value="ECO:0007669"/>
    <property type="project" value="UniProtKB-KW"/>
</dbReference>
<evidence type="ECO:0000256" key="8">
    <source>
        <dbReference type="HAMAP-Rule" id="MF_00238"/>
    </source>
</evidence>
<comment type="similarity">
    <text evidence="1 8">Belongs to the cytidylate kinase family. Type 1 subfamily.</text>
</comment>
<evidence type="ECO:0000313" key="10">
    <source>
        <dbReference type="EMBL" id="BDU01167.1"/>
    </source>
</evidence>
<name>A0ABN6U7H9_9NOCA</name>
<dbReference type="SUPFAM" id="SSF52540">
    <property type="entry name" value="P-loop containing nucleoside triphosphate hydrolases"/>
    <property type="match status" value="1"/>
</dbReference>
<evidence type="ECO:0000256" key="3">
    <source>
        <dbReference type="ARBA" id="ARBA00022741"/>
    </source>
</evidence>
<dbReference type="InterPro" id="IPR003136">
    <property type="entry name" value="Cytidylate_kin"/>
</dbReference>
<dbReference type="CDD" id="cd02020">
    <property type="entry name" value="CMPK"/>
    <property type="match status" value="1"/>
</dbReference>
<protein>
    <recommendedName>
        <fullName evidence="8">Cytidylate kinase</fullName>
        <shortName evidence="8">CK</shortName>
        <ecNumber evidence="8">2.7.4.25</ecNumber>
    </recommendedName>
    <alternativeName>
        <fullName evidence="8">Cytidine monophosphate kinase</fullName>
        <shortName evidence="8">CMP kinase</shortName>
    </alternativeName>
</protein>
<sequence length="248" mass="26324">MNGVEIPVQAPARMAGTSPLVVAMDGPSGTGKSSVSRRLATRLGARYLDTGAMYRVATLRVLRAGIELTDTAAIAAAVKELPLSIGTDPSREVIELDGEDVRSEIRGDAVTKAVSAVSAVPEVRELLVAMQRDITAAAGRIVVEGRDIGTVVLPAADAKIYLTASAEARAHRRNQQNIAEGRGDDYAGVLADVQRRDTLDSTRKVSPLRPAEDAVDVDTSELSMDEVIDELYRVVAEQVSAYRAGGDR</sequence>
<dbReference type="InterPro" id="IPR011994">
    <property type="entry name" value="Cytidylate_kinase_dom"/>
</dbReference>
<evidence type="ECO:0000256" key="5">
    <source>
        <dbReference type="ARBA" id="ARBA00022840"/>
    </source>
</evidence>
<evidence type="ECO:0000313" key="11">
    <source>
        <dbReference type="Proteomes" id="UP001317870"/>
    </source>
</evidence>
<organism evidence="10 11">
    <name type="scientific">Nocardia sputorum</name>
    <dbReference type="NCBI Taxonomy" id="2984338"/>
    <lineage>
        <taxon>Bacteria</taxon>
        <taxon>Bacillati</taxon>
        <taxon>Actinomycetota</taxon>
        <taxon>Actinomycetes</taxon>
        <taxon>Mycobacteriales</taxon>
        <taxon>Nocardiaceae</taxon>
        <taxon>Nocardia</taxon>
    </lineage>
</organism>
<feature type="domain" description="Cytidylate kinase" evidence="9">
    <location>
        <begin position="22"/>
        <end position="235"/>
    </location>
</feature>
<dbReference type="Gene3D" id="3.40.50.300">
    <property type="entry name" value="P-loop containing nucleotide triphosphate hydrolases"/>
    <property type="match status" value="1"/>
</dbReference>
<evidence type="ECO:0000259" key="9">
    <source>
        <dbReference type="Pfam" id="PF02224"/>
    </source>
</evidence>
<proteinExistence type="inferred from homology"/>
<comment type="catalytic activity">
    <reaction evidence="6 8">
        <text>dCMP + ATP = dCDP + ADP</text>
        <dbReference type="Rhea" id="RHEA:25094"/>
        <dbReference type="ChEBI" id="CHEBI:30616"/>
        <dbReference type="ChEBI" id="CHEBI:57566"/>
        <dbReference type="ChEBI" id="CHEBI:58593"/>
        <dbReference type="ChEBI" id="CHEBI:456216"/>
        <dbReference type="EC" id="2.7.4.25"/>
    </reaction>
</comment>